<dbReference type="SUPFAM" id="SSF56672">
    <property type="entry name" value="DNA/RNA polymerases"/>
    <property type="match status" value="1"/>
</dbReference>
<dbReference type="CDD" id="cd01647">
    <property type="entry name" value="RT_LTR"/>
    <property type="match status" value="1"/>
</dbReference>
<dbReference type="PANTHER" id="PTHR24559:SF440">
    <property type="entry name" value="RIBONUCLEASE H"/>
    <property type="match status" value="1"/>
</dbReference>
<dbReference type="InterPro" id="IPR043502">
    <property type="entry name" value="DNA/RNA_pol_sf"/>
</dbReference>
<evidence type="ECO:0000256" key="3">
    <source>
        <dbReference type="SAM" id="MobiDB-lite"/>
    </source>
</evidence>
<dbReference type="Gene3D" id="3.10.10.10">
    <property type="entry name" value="HIV Type 1 Reverse Transcriptase, subunit A, domain 1"/>
    <property type="match status" value="1"/>
</dbReference>
<protein>
    <recommendedName>
        <fullName evidence="2">ribonuclease H</fullName>
        <ecNumber evidence="2">3.1.26.4</ecNumber>
    </recommendedName>
</protein>
<dbReference type="Pfam" id="PF13975">
    <property type="entry name" value="gag-asp_proteas"/>
    <property type="match status" value="1"/>
</dbReference>
<feature type="domain" description="Reverse transcriptase" evidence="4">
    <location>
        <begin position="253"/>
        <end position="373"/>
    </location>
</feature>
<dbReference type="GeneID" id="117656184"/>
<dbReference type="InterPro" id="IPR000477">
    <property type="entry name" value="RT_dom"/>
</dbReference>
<evidence type="ECO:0000259" key="4">
    <source>
        <dbReference type="Pfam" id="PF00078"/>
    </source>
</evidence>
<dbReference type="Pfam" id="PF00078">
    <property type="entry name" value="RVT_1"/>
    <property type="match status" value="1"/>
</dbReference>
<dbReference type="CDD" id="cd00303">
    <property type="entry name" value="retropepsin_like"/>
    <property type="match status" value="1"/>
</dbReference>
<keyword evidence="5" id="KW-1185">Reference proteome</keyword>
<dbReference type="EC" id="3.1.26.4" evidence="2"/>
<gene>
    <name evidence="6" type="primary">LOC117656184</name>
</gene>
<evidence type="ECO:0000256" key="1">
    <source>
        <dbReference type="ARBA" id="ARBA00010879"/>
    </source>
</evidence>
<evidence type="ECO:0000256" key="2">
    <source>
        <dbReference type="ARBA" id="ARBA00012180"/>
    </source>
</evidence>
<dbReference type="Gene3D" id="3.30.70.270">
    <property type="match status" value="1"/>
</dbReference>
<dbReference type="RefSeq" id="XP_060545015.1">
    <property type="nucleotide sequence ID" value="XM_060689032.1"/>
</dbReference>
<evidence type="ECO:0000313" key="6">
    <source>
        <dbReference type="RefSeq" id="XP_060545015.1"/>
    </source>
</evidence>
<dbReference type="Gene3D" id="2.40.70.10">
    <property type="entry name" value="Acid Proteases"/>
    <property type="match status" value="1"/>
</dbReference>
<evidence type="ECO:0000313" key="5">
    <source>
        <dbReference type="Proteomes" id="UP001652622"/>
    </source>
</evidence>
<dbReference type="InterPro" id="IPR021109">
    <property type="entry name" value="Peptidase_aspartic_dom_sf"/>
</dbReference>
<feature type="region of interest" description="Disordered" evidence="3">
    <location>
        <begin position="119"/>
        <end position="166"/>
    </location>
</feature>
<organism evidence="5 6">
    <name type="scientific">Pantherophis guttatus</name>
    <name type="common">Corn snake</name>
    <name type="synonym">Elaphe guttata</name>
    <dbReference type="NCBI Taxonomy" id="94885"/>
    <lineage>
        <taxon>Eukaryota</taxon>
        <taxon>Metazoa</taxon>
        <taxon>Chordata</taxon>
        <taxon>Craniata</taxon>
        <taxon>Vertebrata</taxon>
        <taxon>Euteleostomi</taxon>
        <taxon>Lepidosauria</taxon>
        <taxon>Squamata</taxon>
        <taxon>Bifurcata</taxon>
        <taxon>Unidentata</taxon>
        <taxon>Episquamata</taxon>
        <taxon>Toxicofera</taxon>
        <taxon>Serpentes</taxon>
        <taxon>Colubroidea</taxon>
        <taxon>Colubridae</taxon>
        <taxon>Colubrinae</taxon>
        <taxon>Pantherophis</taxon>
    </lineage>
</organism>
<comment type="similarity">
    <text evidence="1">Belongs to the beta type-B retroviral polymerase family. HERV class-II K(HML-2) pol subfamily.</text>
</comment>
<sequence length="436" mass="49115">MAPKTGTQGTFQALIDSGCTRCLINLPTVLKLGIRVKKLNHPIQFEQVDGSLVEETYATHLTEPVKLELADHWETIRFIIAPKMTDPVILGLSWLDKWGPIIWWQEGTRRLMIAKGPQPLPLQPGETPHTRAPIPPATAREDATDTKVPPYKGTPEKLAAASDSSYETEQIPEEYQDLAEVFSEAECDILPPHREADCAIKIIPGAKLPKPKLYAMTPREMQEMWNYIDKNLQRGFIERAKPRIAAPVLFKEKKDGSMCLVVDFRDINAVCVHNLYPLPLMKDMLAHLAKGKVFTKLDLREAYYRIRIREADEWKTAFNCPLGSFQFKVMPFGLQGALAVFMQLINEVLHEHLYKGVLVYLDDILIYTETIDQRFSTWGLRPLWGSKGHFTGVAKALSRPPPCLHSPSLSALLDRWPFVYPAHSQCIAASGVPADG</sequence>
<dbReference type="InterPro" id="IPR043128">
    <property type="entry name" value="Rev_trsase/Diguanyl_cyclase"/>
</dbReference>
<reference evidence="6" key="1">
    <citation type="submission" date="2025-08" db="UniProtKB">
        <authorList>
            <consortium name="RefSeq"/>
        </authorList>
    </citation>
    <scope>IDENTIFICATION</scope>
    <source>
        <tissue evidence="6">Blood</tissue>
    </source>
</reference>
<proteinExistence type="inferred from homology"/>
<name>A0ABM3Z9G8_PANGU</name>
<dbReference type="InterPro" id="IPR053134">
    <property type="entry name" value="RNA-dir_DNA_polymerase"/>
</dbReference>
<accession>A0ABM3Z9G8</accession>
<dbReference type="SUPFAM" id="SSF50630">
    <property type="entry name" value="Acid proteases"/>
    <property type="match status" value="1"/>
</dbReference>
<dbReference type="PANTHER" id="PTHR24559">
    <property type="entry name" value="TRANSPOSON TY3-I GAG-POL POLYPROTEIN"/>
    <property type="match status" value="1"/>
</dbReference>
<dbReference type="Proteomes" id="UP001652622">
    <property type="component" value="Unplaced"/>
</dbReference>